<keyword evidence="4" id="KW-1185">Reference proteome</keyword>
<keyword evidence="1" id="KW-0238">DNA-binding</keyword>
<feature type="domain" description="HTH CENPB-type" evidence="2">
    <location>
        <begin position="1"/>
        <end position="70"/>
    </location>
</feature>
<evidence type="ECO:0000313" key="3">
    <source>
        <dbReference type="EMBL" id="KZP22652.1"/>
    </source>
</evidence>
<protein>
    <recommendedName>
        <fullName evidence="2">HTH CENPB-type domain-containing protein</fullName>
    </recommendedName>
</protein>
<gene>
    <name evidence="3" type="ORF">FIBSPDRAFT_656786</name>
</gene>
<evidence type="ECO:0000313" key="4">
    <source>
        <dbReference type="Proteomes" id="UP000076532"/>
    </source>
</evidence>
<dbReference type="OrthoDB" id="3197907at2759"/>
<dbReference type="EMBL" id="KV417538">
    <property type="protein sequence ID" value="KZP22652.1"/>
    <property type="molecule type" value="Genomic_DNA"/>
</dbReference>
<dbReference type="AlphaFoldDB" id="A0A166L7A7"/>
<dbReference type="InterPro" id="IPR006600">
    <property type="entry name" value="HTH_CenpB_DNA-bd_dom"/>
</dbReference>
<dbReference type="GO" id="GO:0003677">
    <property type="term" value="F:DNA binding"/>
    <property type="evidence" value="ECO:0007669"/>
    <property type="project" value="UniProtKB-KW"/>
</dbReference>
<sequence length="70" mass="8019">FNAGKRRLTPEEERVVVDFCLESADRGFPLTHTNVYSAADQILTARLGEDHDPLGHNWVDGFINRHRDEL</sequence>
<evidence type="ECO:0000256" key="1">
    <source>
        <dbReference type="ARBA" id="ARBA00023125"/>
    </source>
</evidence>
<dbReference type="Pfam" id="PF03221">
    <property type="entry name" value="HTH_Tnp_Tc5"/>
    <property type="match status" value="1"/>
</dbReference>
<dbReference type="Proteomes" id="UP000076532">
    <property type="component" value="Unassembled WGS sequence"/>
</dbReference>
<name>A0A166L7A7_9AGAM</name>
<organism evidence="3 4">
    <name type="scientific">Athelia psychrophila</name>
    <dbReference type="NCBI Taxonomy" id="1759441"/>
    <lineage>
        <taxon>Eukaryota</taxon>
        <taxon>Fungi</taxon>
        <taxon>Dikarya</taxon>
        <taxon>Basidiomycota</taxon>
        <taxon>Agaricomycotina</taxon>
        <taxon>Agaricomycetes</taxon>
        <taxon>Agaricomycetidae</taxon>
        <taxon>Atheliales</taxon>
        <taxon>Atheliaceae</taxon>
        <taxon>Athelia</taxon>
    </lineage>
</organism>
<proteinExistence type="predicted"/>
<dbReference type="PROSITE" id="PS51253">
    <property type="entry name" value="HTH_CENPB"/>
    <property type="match status" value="1"/>
</dbReference>
<evidence type="ECO:0000259" key="2">
    <source>
        <dbReference type="PROSITE" id="PS51253"/>
    </source>
</evidence>
<feature type="non-terminal residue" evidence="3">
    <location>
        <position position="1"/>
    </location>
</feature>
<feature type="non-terminal residue" evidence="3">
    <location>
        <position position="70"/>
    </location>
</feature>
<reference evidence="3 4" key="1">
    <citation type="journal article" date="2016" name="Mol. Biol. Evol.">
        <title>Comparative Genomics of Early-Diverging Mushroom-Forming Fungi Provides Insights into the Origins of Lignocellulose Decay Capabilities.</title>
        <authorList>
            <person name="Nagy L.G."/>
            <person name="Riley R."/>
            <person name="Tritt A."/>
            <person name="Adam C."/>
            <person name="Daum C."/>
            <person name="Floudas D."/>
            <person name="Sun H."/>
            <person name="Yadav J.S."/>
            <person name="Pangilinan J."/>
            <person name="Larsson K.H."/>
            <person name="Matsuura K."/>
            <person name="Barry K."/>
            <person name="Labutti K."/>
            <person name="Kuo R."/>
            <person name="Ohm R.A."/>
            <person name="Bhattacharya S.S."/>
            <person name="Shirouzu T."/>
            <person name="Yoshinaga Y."/>
            <person name="Martin F.M."/>
            <person name="Grigoriev I.V."/>
            <person name="Hibbett D.S."/>
        </authorList>
    </citation>
    <scope>NUCLEOTIDE SEQUENCE [LARGE SCALE GENOMIC DNA]</scope>
    <source>
        <strain evidence="3 4">CBS 109695</strain>
    </source>
</reference>
<accession>A0A166L7A7</accession>